<proteinExistence type="predicted"/>
<name>A0A5J4UAS7_9EUKA</name>
<dbReference type="OrthoDB" id="293715at2759"/>
<evidence type="ECO:0000313" key="1">
    <source>
        <dbReference type="EMBL" id="KAA6367314.1"/>
    </source>
</evidence>
<protein>
    <submittedName>
        <fullName evidence="1">Uncharacterized protein</fullName>
    </submittedName>
</protein>
<reference evidence="1 2" key="1">
    <citation type="submission" date="2019-03" db="EMBL/GenBank/DDBJ databases">
        <title>Single cell metagenomics reveals metabolic interactions within the superorganism composed of flagellate Streblomastix strix and complex community of Bacteroidetes bacteria on its surface.</title>
        <authorList>
            <person name="Treitli S.C."/>
            <person name="Kolisko M."/>
            <person name="Husnik F."/>
            <person name="Keeling P."/>
            <person name="Hampl V."/>
        </authorList>
    </citation>
    <scope>NUCLEOTIDE SEQUENCE [LARGE SCALE GENOMIC DNA]</scope>
    <source>
        <strain evidence="1">ST1C</strain>
    </source>
</reference>
<dbReference type="Proteomes" id="UP000324800">
    <property type="component" value="Unassembled WGS sequence"/>
</dbReference>
<sequence length="294" mass="33463">PQVVVDLDNRQYGCVDKCDNDEYFDMSEDHTTVSCVIHCSELKTQTTLPSGVMKCVDSCPYGQFRFRRRDGSYICQTHCTGFEKALEFDDGTIECIVNNCQDPTPVLKLNQSSSSGYQCVALSECTLPQTTYTSDDITQVCVDSCPSDHLLIDIGQAQPMCYTNPFSPDPYCTSVVFPENHVKYHHLRDLRWILEIQFALKSVLIHQYMLMFELIFHCVSACPDGKIHADYGNGIIKCVQRCPESKFMFRKDDSSAVCISKHGIHQYPQVMILELYPLTILSLRVQIDSKEMEQ</sequence>
<evidence type="ECO:0000313" key="2">
    <source>
        <dbReference type="Proteomes" id="UP000324800"/>
    </source>
</evidence>
<gene>
    <name evidence="1" type="ORF">EZS28_037159</name>
</gene>
<comment type="caution">
    <text evidence="1">The sequence shown here is derived from an EMBL/GenBank/DDBJ whole genome shotgun (WGS) entry which is preliminary data.</text>
</comment>
<dbReference type="EMBL" id="SNRW01018465">
    <property type="protein sequence ID" value="KAA6367314.1"/>
    <property type="molecule type" value="Genomic_DNA"/>
</dbReference>
<dbReference type="AlphaFoldDB" id="A0A5J4UAS7"/>
<accession>A0A5J4UAS7</accession>
<feature type="non-terminal residue" evidence="1">
    <location>
        <position position="1"/>
    </location>
</feature>
<organism evidence="1 2">
    <name type="scientific">Streblomastix strix</name>
    <dbReference type="NCBI Taxonomy" id="222440"/>
    <lineage>
        <taxon>Eukaryota</taxon>
        <taxon>Metamonada</taxon>
        <taxon>Preaxostyla</taxon>
        <taxon>Oxymonadida</taxon>
        <taxon>Streblomastigidae</taxon>
        <taxon>Streblomastix</taxon>
    </lineage>
</organism>